<dbReference type="RefSeq" id="WP_188937050.1">
    <property type="nucleotide sequence ID" value="NZ_BMIA01000003.1"/>
</dbReference>
<reference evidence="2" key="1">
    <citation type="journal article" date="2019" name="Int. J. Syst. Evol. Microbiol.">
        <title>The Global Catalogue of Microorganisms (GCM) 10K type strain sequencing project: providing services to taxonomists for standard genome sequencing and annotation.</title>
        <authorList>
            <consortium name="The Broad Institute Genomics Platform"/>
            <consortium name="The Broad Institute Genome Sequencing Center for Infectious Disease"/>
            <person name="Wu L."/>
            <person name="Ma J."/>
        </authorList>
    </citation>
    <scope>NUCLEOTIDE SEQUENCE [LARGE SCALE GENOMIC DNA]</scope>
    <source>
        <strain evidence="2">CGMCC 1.15288</strain>
    </source>
</reference>
<evidence type="ECO:0000313" key="1">
    <source>
        <dbReference type="EMBL" id="GGH47811.1"/>
    </source>
</evidence>
<accession>A0ABQ1Z4S1</accession>
<sequence length="102" mass="12185">MKTKKRIITIYKSLDDPYVDVMLTGMGETPRERFDRFFEIRKKFELFIGFDHSTRDRTIKIRKAEWINDLRELKILARRPQDLRDVVMIDDFIRFGGGDGAD</sequence>
<name>A0ABQ1Z4S1_9BACT</name>
<dbReference type="EMBL" id="BMIA01000003">
    <property type="protein sequence ID" value="GGH47811.1"/>
    <property type="molecule type" value="Genomic_DNA"/>
</dbReference>
<organism evidence="1 2">
    <name type="scientific">Dyadobacter endophyticus</name>
    <dbReference type="NCBI Taxonomy" id="1749036"/>
    <lineage>
        <taxon>Bacteria</taxon>
        <taxon>Pseudomonadati</taxon>
        <taxon>Bacteroidota</taxon>
        <taxon>Cytophagia</taxon>
        <taxon>Cytophagales</taxon>
        <taxon>Spirosomataceae</taxon>
        <taxon>Dyadobacter</taxon>
    </lineage>
</organism>
<gene>
    <name evidence="1" type="ORF">GCM10007423_48550</name>
</gene>
<keyword evidence="2" id="KW-1185">Reference proteome</keyword>
<dbReference type="Proteomes" id="UP000600214">
    <property type="component" value="Unassembled WGS sequence"/>
</dbReference>
<protein>
    <submittedName>
        <fullName evidence="1">Uncharacterized protein</fullName>
    </submittedName>
</protein>
<proteinExistence type="predicted"/>
<evidence type="ECO:0000313" key="2">
    <source>
        <dbReference type="Proteomes" id="UP000600214"/>
    </source>
</evidence>
<comment type="caution">
    <text evidence="1">The sequence shown here is derived from an EMBL/GenBank/DDBJ whole genome shotgun (WGS) entry which is preliminary data.</text>
</comment>